<reference evidence="6 7" key="1">
    <citation type="submission" date="2018-05" db="EMBL/GenBank/DDBJ databases">
        <title>Draft Genome Sequences for a Diverse set of 7 Haemophilus Species.</title>
        <authorList>
            <person name="Nichols M."/>
            <person name="Topaz N."/>
            <person name="Wang X."/>
            <person name="Wang X."/>
            <person name="Boxrud D."/>
        </authorList>
    </citation>
    <scope>NUCLEOTIDE SEQUENCE [LARGE SCALE GENOMIC DNA]</scope>
    <source>
        <strain evidence="6 7">C2002001239</strain>
    </source>
</reference>
<dbReference type="GO" id="GO:0009234">
    <property type="term" value="P:menaquinone biosynthetic process"/>
    <property type="evidence" value="ECO:0007669"/>
    <property type="project" value="UniProtKB-KW"/>
</dbReference>
<dbReference type="NCBIfam" id="TIGR01923">
    <property type="entry name" value="menE"/>
    <property type="match status" value="1"/>
</dbReference>
<dbReference type="AlphaFoldDB" id="A0A369YGZ8"/>
<dbReference type="Pfam" id="PF00501">
    <property type="entry name" value="AMP-binding"/>
    <property type="match status" value="1"/>
</dbReference>
<name>A0A369YGZ8_9PAST</name>
<evidence type="ECO:0000256" key="1">
    <source>
        <dbReference type="ARBA" id="ARBA00022428"/>
    </source>
</evidence>
<evidence type="ECO:0000259" key="5">
    <source>
        <dbReference type="Pfam" id="PF00501"/>
    </source>
</evidence>
<organism evidence="6 7">
    <name type="scientific">Haemophilus sputorum</name>
    <dbReference type="NCBI Taxonomy" id="1078480"/>
    <lineage>
        <taxon>Bacteria</taxon>
        <taxon>Pseudomonadati</taxon>
        <taxon>Pseudomonadota</taxon>
        <taxon>Gammaproteobacteria</taxon>
        <taxon>Pasteurellales</taxon>
        <taxon>Pasteurellaceae</taxon>
        <taxon>Haemophilus</taxon>
    </lineage>
</organism>
<dbReference type="SUPFAM" id="SSF56801">
    <property type="entry name" value="Acetyl-CoA synthetase-like"/>
    <property type="match status" value="1"/>
</dbReference>
<dbReference type="GO" id="GO:0005524">
    <property type="term" value="F:ATP binding"/>
    <property type="evidence" value="ECO:0007669"/>
    <property type="project" value="UniProtKB-KW"/>
</dbReference>
<dbReference type="EC" id="6.2.1.26" evidence="6"/>
<dbReference type="STRING" id="1035839.GCA_000238795_00318"/>
<dbReference type="InterPro" id="IPR020845">
    <property type="entry name" value="AMP-binding_CS"/>
</dbReference>
<dbReference type="InterPro" id="IPR010192">
    <property type="entry name" value="MenE"/>
</dbReference>
<dbReference type="InterPro" id="IPR042099">
    <property type="entry name" value="ANL_N_sf"/>
</dbReference>
<evidence type="ECO:0000256" key="3">
    <source>
        <dbReference type="ARBA" id="ARBA00022741"/>
    </source>
</evidence>
<comment type="caution">
    <text evidence="6">The sequence shown here is derived from an EMBL/GenBank/DDBJ whole genome shotgun (WGS) entry which is preliminary data.</text>
</comment>
<evidence type="ECO:0000256" key="4">
    <source>
        <dbReference type="ARBA" id="ARBA00022840"/>
    </source>
</evidence>
<keyword evidence="1" id="KW-0474">Menaquinone biosynthesis</keyword>
<feature type="domain" description="AMP-dependent synthetase/ligase" evidence="5">
    <location>
        <begin position="11"/>
        <end position="323"/>
    </location>
</feature>
<dbReference type="InterPro" id="IPR045851">
    <property type="entry name" value="AMP-bd_C_sf"/>
</dbReference>
<keyword evidence="3" id="KW-0547">Nucleotide-binding</keyword>
<dbReference type="GO" id="GO:0008756">
    <property type="term" value="F:o-succinylbenzoate-CoA ligase activity"/>
    <property type="evidence" value="ECO:0007669"/>
    <property type="project" value="UniProtKB-EC"/>
</dbReference>
<protein>
    <submittedName>
        <fullName evidence="6">O-succinylbenzoate--CoA ligase</fullName>
        <ecNumber evidence="6">6.2.1.26</ecNumber>
    </submittedName>
</protein>
<dbReference type="NCBIfam" id="NF006539">
    <property type="entry name" value="PRK09029.1"/>
    <property type="match status" value="1"/>
</dbReference>
<dbReference type="Gene3D" id="3.40.50.12780">
    <property type="entry name" value="N-terminal domain of ligase-like"/>
    <property type="match status" value="1"/>
</dbReference>
<dbReference type="CDD" id="cd17630">
    <property type="entry name" value="OSB_MenE-like"/>
    <property type="match status" value="1"/>
</dbReference>
<dbReference type="RefSeq" id="WP_010129822.1">
    <property type="nucleotide sequence ID" value="NZ_QEPN01000002.1"/>
</dbReference>
<proteinExistence type="predicted"/>
<dbReference type="Proteomes" id="UP000253872">
    <property type="component" value="Unassembled WGS sequence"/>
</dbReference>
<dbReference type="PANTHER" id="PTHR43767">
    <property type="entry name" value="LONG-CHAIN-FATTY-ACID--COA LIGASE"/>
    <property type="match status" value="1"/>
</dbReference>
<keyword evidence="2 6" id="KW-0436">Ligase</keyword>
<dbReference type="InterPro" id="IPR050237">
    <property type="entry name" value="ATP-dep_AMP-bd_enzyme"/>
</dbReference>
<accession>A0A369YGZ8</accession>
<evidence type="ECO:0000256" key="2">
    <source>
        <dbReference type="ARBA" id="ARBA00022598"/>
    </source>
</evidence>
<dbReference type="InterPro" id="IPR000873">
    <property type="entry name" value="AMP-dep_synth/lig_dom"/>
</dbReference>
<evidence type="ECO:0000313" key="7">
    <source>
        <dbReference type="Proteomes" id="UP000253872"/>
    </source>
</evidence>
<evidence type="ECO:0000313" key="6">
    <source>
        <dbReference type="EMBL" id="RDE73163.1"/>
    </source>
</evidence>
<dbReference type="PANTHER" id="PTHR43767:SF1">
    <property type="entry name" value="NONRIBOSOMAL PEPTIDE SYNTHASE PES1 (EUROFUNG)-RELATED"/>
    <property type="match status" value="1"/>
</dbReference>
<dbReference type="PROSITE" id="PS00455">
    <property type="entry name" value="AMP_BINDING"/>
    <property type="match status" value="1"/>
</dbReference>
<dbReference type="Gene3D" id="3.30.300.30">
    <property type="match status" value="1"/>
</dbReference>
<gene>
    <name evidence="6" type="ORF">DPV93_03475</name>
</gene>
<dbReference type="EMBL" id="QEPN01000002">
    <property type="protein sequence ID" value="RDE73163.1"/>
    <property type="molecule type" value="Genomic_DNA"/>
</dbReference>
<keyword evidence="4" id="KW-0067">ATP-binding</keyword>
<sequence>MLNVDCFLPQYWANQQPERTALIWNKGSSPFFPQLQSQSMTWSQLNKLITQIVEKFRGNVTKNNIIAYCGESRFCGLLSYLAVIALGGRIVMLNSALKTSQKNAILTDIGVDFLITDQDFLSLENINNLGSVDDDNVSQALTLTLTSGSSGKPKAVVHTVADHLANAKGVCELMAFSDTDSWLLSLPLFHVSGQGIVWRWLLQGATLQICEDKCDFMDGLDEVSHASLVPTQLQRYLEQRQQPLAKPKSILLGGAFIPPELVELAKKRNIVTFSGYGMTEMASTICAGRNESHNVGYPLLGREVRLVNQEIWVKGAGLAQGIWQKNGEIRPLVNAEGWLQTKDKGEWNAKHQLMVLGRLDNMFISGGENIQPEEIEQQIYSSNLVSQAFVLPIDDKEFGARPVAFIQFKENHFEAESTKLQCYLAEKLEKFKQPIRYFPLDIAKWQAQGTIKISRTLLQQHLIELLEAEKTI</sequence>